<reference evidence="1 2" key="1">
    <citation type="submission" date="2023-04" db="EMBL/GenBank/DDBJ databases">
        <title>Australian commercial rhizobial inoculants.</title>
        <authorList>
            <person name="Kohlmeier M.G."/>
            <person name="O'Hara G.W."/>
            <person name="Colombi E."/>
            <person name="Ramsay J.P."/>
            <person name="Terpolilli J."/>
        </authorList>
    </citation>
    <scope>NUCLEOTIDE SEQUENCE [LARGE SCALE GENOMIC DNA]</scope>
    <source>
        <strain evidence="1 2">CB627</strain>
    </source>
</reference>
<keyword evidence="2" id="KW-1185">Reference proteome</keyword>
<accession>A0ABY8JEK1</accession>
<evidence type="ECO:0008006" key="3">
    <source>
        <dbReference type="Google" id="ProtNLM"/>
    </source>
</evidence>
<name>A0ABY8JEK1_9BRAD</name>
<sequence>MDKVVQVISAATGGWTYHFGVTAEQTEQVLNAAVGEKIKLNEPGEVLVVWDAETICHSRPTSGGMKSEELVRSSVLHKQQELIAGRAWSSD</sequence>
<evidence type="ECO:0000313" key="2">
    <source>
        <dbReference type="Proteomes" id="UP001221546"/>
    </source>
</evidence>
<dbReference type="EMBL" id="CP121646">
    <property type="protein sequence ID" value="WFU62383.1"/>
    <property type="molecule type" value="Genomic_DNA"/>
</dbReference>
<evidence type="ECO:0000313" key="1">
    <source>
        <dbReference type="EMBL" id="WFU62383.1"/>
    </source>
</evidence>
<gene>
    <name evidence="1" type="ORF">QA636_33545</name>
</gene>
<dbReference type="RefSeq" id="WP_310885090.1">
    <property type="nucleotide sequence ID" value="NZ_CP121646.1"/>
</dbReference>
<proteinExistence type="predicted"/>
<protein>
    <recommendedName>
        <fullName evidence="3">DUF2188 domain-containing protein</fullName>
    </recommendedName>
</protein>
<dbReference type="Proteomes" id="UP001221546">
    <property type="component" value="Chromosome"/>
</dbReference>
<organism evidence="1 2">
    <name type="scientific">Bradyrhizobium brasilense</name>
    <dbReference type="NCBI Taxonomy" id="1419277"/>
    <lineage>
        <taxon>Bacteria</taxon>
        <taxon>Pseudomonadati</taxon>
        <taxon>Pseudomonadota</taxon>
        <taxon>Alphaproteobacteria</taxon>
        <taxon>Hyphomicrobiales</taxon>
        <taxon>Nitrobacteraceae</taxon>
        <taxon>Bradyrhizobium</taxon>
    </lineage>
</organism>